<feature type="region of interest" description="Disordered" evidence="1">
    <location>
        <begin position="1"/>
        <end position="30"/>
    </location>
</feature>
<dbReference type="EMBL" id="BLXT01002152">
    <property type="protein sequence ID" value="GFN91556.1"/>
    <property type="molecule type" value="Genomic_DNA"/>
</dbReference>
<name>A0AAV3ZAP3_9GAST</name>
<organism evidence="2 3">
    <name type="scientific">Plakobranchus ocellatus</name>
    <dbReference type="NCBI Taxonomy" id="259542"/>
    <lineage>
        <taxon>Eukaryota</taxon>
        <taxon>Metazoa</taxon>
        <taxon>Spiralia</taxon>
        <taxon>Lophotrochozoa</taxon>
        <taxon>Mollusca</taxon>
        <taxon>Gastropoda</taxon>
        <taxon>Heterobranchia</taxon>
        <taxon>Euthyneura</taxon>
        <taxon>Panpulmonata</taxon>
        <taxon>Sacoglossa</taxon>
        <taxon>Placobranchoidea</taxon>
        <taxon>Plakobranchidae</taxon>
        <taxon>Plakobranchus</taxon>
    </lineage>
</organism>
<dbReference type="AlphaFoldDB" id="A0AAV3ZAP3"/>
<protein>
    <submittedName>
        <fullName evidence="2">Uncharacterized protein</fullName>
    </submittedName>
</protein>
<comment type="caution">
    <text evidence="2">The sequence shown here is derived from an EMBL/GenBank/DDBJ whole genome shotgun (WGS) entry which is preliminary data.</text>
</comment>
<feature type="compositionally biased region" description="Low complexity" evidence="1">
    <location>
        <begin position="12"/>
        <end position="25"/>
    </location>
</feature>
<gene>
    <name evidence="2" type="ORF">PoB_001806200</name>
</gene>
<proteinExistence type="predicted"/>
<evidence type="ECO:0000256" key="1">
    <source>
        <dbReference type="SAM" id="MobiDB-lite"/>
    </source>
</evidence>
<evidence type="ECO:0000313" key="2">
    <source>
        <dbReference type="EMBL" id="GFN91556.1"/>
    </source>
</evidence>
<accession>A0AAV3ZAP3</accession>
<feature type="region of interest" description="Disordered" evidence="1">
    <location>
        <begin position="192"/>
        <end position="218"/>
    </location>
</feature>
<sequence length="247" mass="26563">MRKSRVARRGGAATAQLLANTQQVAPPNPRRVGVAYSELDVQEGMAGLAGLVGGERSDSMVTEIASSMDGEEFDQAGKGRGGRPLPIDMDVDQVRLLQEIRKASSQLTLESFGEGSARNSIGGGAFFMTRAGSAVGEEPDEDEEQRRGKGRKGSQRTGNSQRERGDGDSRTVGFLEGLAEFQRRIGVNTRNISRGVSFGSHDENDEDEVEDAVDDSNGVLLPGLQEFQRRLTGKARFSLGSEDDEEA</sequence>
<keyword evidence="3" id="KW-1185">Reference proteome</keyword>
<dbReference type="Proteomes" id="UP000735302">
    <property type="component" value="Unassembled WGS sequence"/>
</dbReference>
<evidence type="ECO:0000313" key="3">
    <source>
        <dbReference type="Proteomes" id="UP000735302"/>
    </source>
</evidence>
<feature type="compositionally biased region" description="Acidic residues" evidence="1">
    <location>
        <begin position="203"/>
        <end position="214"/>
    </location>
</feature>
<feature type="region of interest" description="Disordered" evidence="1">
    <location>
        <begin position="134"/>
        <end position="171"/>
    </location>
</feature>
<reference evidence="2 3" key="1">
    <citation type="journal article" date="2021" name="Elife">
        <title>Chloroplast acquisition without the gene transfer in kleptoplastic sea slugs, Plakobranchus ocellatus.</title>
        <authorList>
            <person name="Maeda T."/>
            <person name="Takahashi S."/>
            <person name="Yoshida T."/>
            <person name="Shimamura S."/>
            <person name="Takaki Y."/>
            <person name="Nagai Y."/>
            <person name="Toyoda A."/>
            <person name="Suzuki Y."/>
            <person name="Arimoto A."/>
            <person name="Ishii H."/>
            <person name="Satoh N."/>
            <person name="Nishiyama T."/>
            <person name="Hasebe M."/>
            <person name="Maruyama T."/>
            <person name="Minagawa J."/>
            <person name="Obokata J."/>
            <person name="Shigenobu S."/>
        </authorList>
    </citation>
    <scope>NUCLEOTIDE SEQUENCE [LARGE SCALE GENOMIC DNA]</scope>
</reference>